<gene>
    <name evidence="4" type="ORF">SAMN04488111_0152</name>
</gene>
<sequence>MRILFKIFIPALFMLFYGCKKTIIEQRNLIPEQILWYTSPAENWDNALPVGNGRLGAMVFGNPINERIQLNEDSMWSGGPEWGNSKGTPADLAEIRNFIKTGNVHLADSLIVERFSYKWVARSHQTMGDLFINFDKKKPSNYKRELNLSNSFAQTTYKVDGFDVSQKVFSSAVDDVLVIKISTTNPDGLNYNLKLNRPDNKGHKTVVVSTPTNNTIKMNGMVTQYDGMVHSIPVEVDHGVKFETVLQVQNNSGTIQPIDGGLSLENVKDATIYIICNTSFYFDNYEEKNTEALHKLNTKSYDEILNNHIKDYQNLFNRTTLDLGHHELDTLPTNERLTLVKEGKEDIDLSKKLFDYGRYLLISSSRPNTNPANLQGIWNEHINAPWNADYHLNINLQMNYWLADVTNLSECHEPLFDLTDRLIERGKILAKEQYGMNGTVAHHTTDLWGAPWMRAAKPYWGSWIHGGGWIAQHYWEHFRFTQDTIFLRERAYPAIKSYAEFYADWLVLDKRDQTLISTPETSPENSYLASDGKPAAVSNGNAMGHQIIAEVFDNALESAKILGINDEFTKNIKQKRAKLHSGIKIGSDGRLMEWDREYEEPEKGHRHISHLYALHPGDDITSENPELFEAAKKTIQFRLDNGGAGPGWSRAWIINFFARLLDKNAVEENINLFMQRSLYGNLLDVHPPFQIDGNFGFTAGVAEALLQSHEGFLRILPALPNNWKNGTIKGLKARGNITIDISWNNGNLKELTLKSESSKTIKVKYGEIEKEVNLLKDVPNTFNFKLEKF</sequence>
<dbReference type="SUPFAM" id="SSF48208">
    <property type="entry name" value="Six-hairpin glycosidases"/>
    <property type="match status" value="1"/>
</dbReference>
<feature type="domain" description="Glycosyl hydrolase family 95 catalytic" evidence="3">
    <location>
        <begin position="300"/>
        <end position="705"/>
    </location>
</feature>
<dbReference type="InterPro" id="IPR027414">
    <property type="entry name" value="GH95_N_dom"/>
</dbReference>
<dbReference type="InterPro" id="IPR016518">
    <property type="entry name" value="Alpha-L-fucosidase"/>
</dbReference>
<dbReference type="Pfam" id="PF14498">
    <property type="entry name" value="Glyco_hyd_65N_2"/>
    <property type="match status" value="1"/>
</dbReference>
<dbReference type="InterPro" id="IPR049053">
    <property type="entry name" value="AFCA-like_C"/>
</dbReference>
<evidence type="ECO:0000259" key="2">
    <source>
        <dbReference type="Pfam" id="PF21307"/>
    </source>
</evidence>
<dbReference type="PANTHER" id="PTHR31084">
    <property type="entry name" value="ALPHA-L-FUCOSIDASE 2"/>
    <property type="match status" value="1"/>
</dbReference>
<dbReference type="Gene3D" id="1.50.10.10">
    <property type="match status" value="1"/>
</dbReference>
<keyword evidence="5" id="KW-1185">Reference proteome</keyword>
<name>A0A238V9G1_9FLAO</name>
<feature type="domain" description="Glycosyl hydrolase family 95 N-terminal" evidence="1">
    <location>
        <begin position="35"/>
        <end position="280"/>
    </location>
</feature>
<dbReference type="InterPro" id="IPR012341">
    <property type="entry name" value="6hp_glycosidase-like_sf"/>
</dbReference>
<proteinExistence type="predicted"/>
<dbReference type="InterPro" id="IPR008928">
    <property type="entry name" value="6-hairpin_glycosidase_sf"/>
</dbReference>
<dbReference type="RefSeq" id="WP_089376527.1">
    <property type="nucleotide sequence ID" value="NZ_FZNX01000001.1"/>
</dbReference>
<dbReference type="OrthoDB" id="9802600at2"/>
<dbReference type="PIRSF" id="PIRSF007663">
    <property type="entry name" value="UCP007663"/>
    <property type="match status" value="1"/>
</dbReference>
<reference evidence="5" key="1">
    <citation type="submission" date="2017-06" db="EMBL/GenBank/DDBJ databases">
        <authorList>
            <person name="Varghese N."/>
            <person name="Submissions S."/>
        </authorList>
    </citation>
    <scope>NUCLEOTIDE SEQUENCE [LARGE SCALE GENOMIC DNA]</scope>
    <source>
        <strain evidence="5">DSM 27993</strain>
    </source>
</reference>
<dbReference type="PANTHER" id="PTHR31084:SF0">
    <property type="entry name" value="ALPHA-L-FUCOSIDASE 2"/>
    <property type="match status" value="1"/>
</dbReference>
<accession>A0A238V9G1</accession>
<dbReference type="Pfam" id="PF21307">
    <property type="entry name" value="Glyco_hydro_95_C"/>
    <property type="match status" value="1"/>
</dbReference>
<evidence type="ECO:0000259" key="1">
    <source>
        <dbReference type="Pfam" id="PF14498"/>
    </source>
</evidence>
<dbReference type="GO" id="GO:0005975">
    <property type="term" value="P:carbohydrate metabolic process"/>
    <property type="evidence" value="ECO:0007669"/>
    <property type="project" value="InterPro"/>
</dbReference>
<dbReference type="EMBL" id="FZNX01000001">
    <property type="protein sequence ID" value="SNR31050.1"/>
    <property type="molecule type" value="Genomic_DNA"/>
</dbReference>
<dbReference type="PROSITE" id="PS51257">
    <property type="entry name" value="PROKAR_LIPOPROTEIN"/>
    <property type="match status" value="1"/>
</dbReference>
<evidence type="ECO:0000313" key="5">
    <source>
        <dbReference type="Proteomes" id="UP000198412"/>
    </source>
</evidence>
<evidence type="ECO:0000259" key="3">
    <source>
        <dbReference type="Pfam" id="PF22124"/>
    </source>
</evidence>
<dbReference type="GO" id="GO:0004560">
    <property type="term" value="F:alpha-L-fucosidase activity"/>
    <property type="evidence" value="ECO:0007669"/>
    <property type="project" value="InterPro"/>
</dbReference>
<protein>
    <submittedName>
        <fullName evidence="4">Alpha-L-fucosidase 2</fullName>
    </submittedName>
</protein>
<organism evidence="4 5">
    <name type="scientific">Lutibacter flavus</name>
    <dbReference type="NCBI Taxonomy" id="691689"/>
    <lineage>
        <taxon>Bacteria</taxon>
        <taxon>Pseudomonadati</taxon>
        <taxon>Bacteroidota</taxon>
        <taxon>Flavobacteriia</taxon>
        <taxon>Flavobacteriales</taxon>
        <taxon>Flavobacteriaceae</taxon>
        <taxon>Lutibacter</taxon>
    </lineage>
</organism>
<dbReference type="InterPro" id="IPR054363">
    <property type="entry name" value="GH95_cat"/>
</dbReference>
<evidence type="ECO:0000313" key="4">
    <source>
        <dbReference type="EMBL" id="SNR31050.1"/>
    </source>
</evidence>
<feature type="domain" description="Alpha fucosidase A-like C-terminal" evidence="2">
    <location>
        <begin position="707"/>
        <end position="767"/>
    </location>
</feature>
<dbReference type="AlphaFoldDB" id="A0A238V9G1"/>
<dbReference type="Proteomes" id="UP000198412">
    <property type="component" value="Unassembled WGS sequence"/>
</dbReference>
<dbReference type="Pfam" id="PF22124">
    <property type="entry name" value="Glyco_hydro_95_cat"/>
    <property type="match status" value="1"/>
</dbReference>